<organism evidence="1 2">
    <name type="scientific">Bathymodiolus azoricus thioautotrophic gill symbiont</name>
    <dbReference type="NCBI Taxonomy" id="235205"/>
    <lineage>
        <taxon>Bacteria</taxon>
        <taxon>Pseudomonadati</taxon>
        <taxon>Pseudomonadota</taxon>
        <taxon>Gammaproteobacteria</taxon>
        <taxon>sulfur-oxidizing symbionts</taxon>
    </lineage>
</organism>
<evidence type="ECO:0000313" key="1">
    <source>
        <dbReference type="EMBL" id="SEH85405.1"/>
    </source>
</evidence>
<proteinExistence type="predicted"/>
<dbReference type="EMBL" id="CVUD02000181">
    <property type="protein sequence ID" value="SEH85405.1"/>
    <property type="molecule type" value="Genomic_DNA"/>
</dbReference>
<reference evidence="2" key="1">
    <citation type="submission" date="2016-06" db="EMBL/GenBank/DDBJ databases">
        <authorList>
            <person name="Petersen J."/>
            <person name="Sayavedra L."/>
        </authorList>
    </citation>
    <scope>NUCLEOTIDE SEQUENCE [LARGE SCALE GENOMIC DNA]</scope>
    <source>
        <strain evidence="2">BazSymB</strain>
    </source>
</reference>
<protein>
    <submittedName>
        <fullName evidence="1">Uncharacterized protein</fullName>
    </submittedName>
</protein>
<evidence type="ECO:0000313" key="2">
    <source>
        <dbReference type="Proteomes" id="UP000198559"/>
    </source>
</evidence>
<dbReference type="Proteomes" id="UP000198559">
    <property type="component" value="Unassembled WGS sequence"/>
</dbReference>
<sequence length="35" mass="4243">MLLQFLRQIDLVLDSIKILHIFQGVMEKLQRVLYQ</sequence>
<dbReference type="AlphaFoldDB" id="A0A1H6LAJ3"/>
<name>A0A1H6LAJ3_9GAMM</name>
<gene>
    <name evidence="1" type="ORF">BAZSYMB_GCONTIG00728_1</name>
</gene>
<accession>A0A1H6LAJ3</accession>